<organism evidence="4 5">
    <name type="scientific">Lymnaea stagnalis</name>
    <name type="common">Great pond snail</name>
    <name type="synonym">Helix stagnalis</name>
    <dbReference type="NCBI Taxonomy" id="6523"/>
    <lineage>
        <taxon>Eukaryota</taxon>
        <taxon>Metazoa</taxon>
        <taxon>Spiralia</taxon>
        <taxon>Lophotrochozoa</taxon>
        <taxon>Mollusca</taxon>
        <taxon>Gastropoda</taxon>
        <taxon>Heterobranchia</taxon>
        <taxon>Euthyneura</taxon>
        <taxon>Panpulmonata</taxon>
        <taxon>Hygrophila</taxon>
        <taxon>Lymnaeoidea</taxon>
        <taxon>Lymnaeidae</taxon>
        <taxon>Lymnaea</taxon>
    </lineage>
</organism>
<protein>
    <recommendedName>
        <fullName evidence="3">HTH CENPB-type domain-containing protein</fullName>
    </recommendedName>
</protein>
<evidence type="ECO:0000313" key="4">
    <source>
        <dbReference type="EMBL" id="CAL1539842.1"/>
    </source>
</evidence>
<feature type="domain" description="HTH CENPB-type" evidence="3">
    <location>
        <begin position="71"/>
        <end position="145"/>
    </location>
</feature>
<dbReference type="PROSITE" id="PS51253">
    <property type="entry name" value="HTH_CENPB"/>
    <property type="match status" value="1"/>
</dbReference>
<accession>A0AAV2I024</accession>
<dbReference type="Gene3D" id="1.10.10.60">
    <property type="entry name" value="Homeodomain-like"/>
    <property type="match status" value="2"/>
</dbReference>
<dbReference type="PANTHER" id="PTHR19303:SF36">
    <property type="entry name" value="TIGGER TRANSPOSABLE ELEMENT-DERIVED PROTEIN 3"/>
    <property type="match status" value="1"/>
</dbReference>
<dbReference type="InterPro" id="IPR006600">
    <property type="entry name" value="HTH_CenpB_DNA-bd_dom"/>
</dbReference>
<dbReference type="EMBL" id="CAXITT010000358">
    <property type="protein sequence ID" value="CAL1539842.1"/>
    <property type="molecule type" value="Genomic_DNA"/>
</dbReference>
<keyword evidence="1" id="KW-0238">DNA-binding</keyword>
<dbReference type="PANTHER" id="PTHR19303">
    <property type="entry name" value="TRANSPOSON"/>
    <property type="match status" value="1"/>
</dbReference>
<gene>
    <name evidence="4" type="ORF">GSLYS_00013575001</name>
</gene>
<dbReference type="GO" id="GO:0003677">
    <property type="term" value="F:DNA binding"/>
    <property type="evidence" value="ECO:0007669"/>
    <property type="project" value="UniProtKB-KW"/>
</dbReference>
<keyword evidence="5" id="KW-1185">Reference proteome</keyword>
<evidence type="ECO:0000313" key="5">
    <source>
        <dbReference type="Proteomes" id="UP001497497"/>
    </source>
</evidence>
<feature type="non-terminal residue" evidence="4">
    <location>
        <position position="180"/>
    </location>
</feature>
<keyword evidence="2" id="KW-0539">Nucleus</keyword>
<dbReference type="SUPFAM" id="SSF46689">
    <property type="entry name" value="Homeodomain-like"/>
    <property type="match status" value="2"/>
</dbReference>
<reference evidence="4 5" key="1">
    <citation type="submission" date="2024-04" db="EMBL/GenBank/DDBJ databases">
        <authorList>
            <consortium name="Genoscope - CEA"/>
            <person name="William W."/>
        </authorList>
    </citation>
    <scope>NUCLEOTIDE SEQUENCE [LARGE SCALE GENOMIC DNA]</scope>
</reference>
<evidence type="ECO:0000259" key="3">
    <source>
        <dbReference type="PROSITE" id="PS51253"/>
    </source>
</evidence>
<name>A0AAV2I024_LYMST</name>
<dbReference type="InterPro" id="IPR050863">
    <property type="entry name" value="CenT-Element_Derived"/>
</dbReference>
<dbReference type="Pfam" id="PF04218">
    <property type="entry name" value="CENP-B_N"/>
    <property type="match status" value="1"/>
</dbReference>
<comment type="caution">
    <text evidence="4">The sequence shown here is derived from an EMBL/GenBank/DDBJ whole genome shotgun (WGS) entry which is preliminary data.</text>
</comment>
<sequence length="180" mass="20938">MPGVRRKSNFRNRKDLTLEEKVRVIKALEAPGTKINAMAKKFGVSVSSISRINKNKDFIMLKSSSGDLSSKSKRSRECKDPELDRVLLKWYRAIEKTQGEKKISISNVLLKQKAHDLAIIMGKNYFPSDNWIIRWKHRHNLDFKTNMIQDRSELKRLDTVNIADIMEEVGKHQVFLDQIK</sequence>
<evidence type="ECO:0000256" key="1">
    <source>
        <dbReference type="ARBA" id="ARBA00023125"/>
    </source>
</evidence>
<dbReference type="GO" id="GO:0005634">
    <property type="term" value="C:nucleus"/>
    <property type="evidence" value="ECO:0007669"/>
    <property type="project" value="TreeGrafter"/>
</dbReference>
<dbReference type="AlphaFoldDB" id="A0AAV2I024"/>
<dbReference type="Pfam" id="PF03221">
    <property type="entry name" value="HTH_Tnp_Tc5"/>
    <property type="match status" value="1"/>
</dbReference>
<dbReference type="InterPro" id="IPR007889">
    <property type="entry name" value="HTH_Psq"/>
</dbReference>
<evidence type="ECO:0000256" key="2">
    <source>
        <dbReference type="ARBA" id="ARBA00023242"/>
    </source>
</evidence>
<proteinExistence type="predicted"/>
<dbReference type="Proteomes" id="UP001497497">
    <property type="component" value="Unassembled WGS sequence"/>
</dbReference>
<dbReference type="InterPro" id="IPR009057">
    <property type="entry name" value="Homeodomain-like_sf"/>
</dbReference>